<protein>
    <submittedName>
        <fullName evidence="2 3">Uncharacterized protein</fullName>
    </submittedName>
</protein>
<reference evidence="3" key="2">
    <citation type="submission" date="2020-05" db="UniProtKB">
        <authorList>
            <consortium name="EnsemblMetazoa"/>
        </authorList>
    </citation>
    <scope>IDENTIFICATION</scope>
</reference>
<feature type="compositionally biased region" description="Low complexity" evidence="1">
    <location>
        <begin position="18"/>
        <end position="36"/>
    </location>
</feature>
<feature type="compositionally biased region" description="Low complexity" evidence="1">
    <location>
        <begin position="81"/>
        <end position="90"/>
    </location>
</feature>
<dbReference type="AlphaFoldDB" id="A0A084W5R0"/>
<keyword evidence="4" id="KW-1185">Reference proteome</keyword>
<dbReference type="Proteomes" id="UP000030765">
    <property type="component" value="Unassembled WGS sequence"/>
</dbReference>
<feature type="compositionally biased region" description="Polar residues" evidence="1">
    <location>
        <begin position="37"/>
        <end position="48"/>
    </location>
</feature>
<evidence type="ECO:0000313" key="2">
    <source>
        <dbReference type="EMBL" id="KFB45554.1"/>
    </source>
</evidence>
<reference evidence="2 4" key="1">
    <citation type="journal article" date="2014" name="BMC Genomics">
        <title>Genome sequence of Anopheles sinensis provides insight into genetics basis of mosquito competence for malaria parasites.</title>
        <authorList>
            <person name="Zhou D."/>
            <person name="Zhang D."/>
            <person name="Ding G."/>
            <person name="Shi L."/>
            <person name="Hou Q."/>
            <person name="Ye Y."/>
            <person name="Xu Y."/>
            <person name="Zhou H."/>
            <person name="Xiong C."/>
            <person name="Li S."/>
            <person name="Yu J."/>
            <person name="Hong S."/>
            <person name="Yu X."/>
            <person name="Zou P."/>
            <person name="Chen C."/>
            <person name="Chang X."/>
            <person name="Wang W."/>
            <person name="Lv Y."/>
            <person name="Sun Y."/>
            <person name="Ma L."/>
            <person name="Shen B."/>
            <person name="Zhu C."/>
        </authorList>
    </citation>
    <scope>NUCLEOTIDE SEQUENCE [LARGE SCALE GENOMIC DNA]</scope>
</reference>
<proteinExistence type="predicted"/>
<name>A0A084W5R0_ANOSI</name>
<evidence type="ECO:0000313" key="3">
    <source>
        <dbReference type="EnsemblMetazoa" id="ASIC013568-PA"/>
    </source>
</evidence>
<gene>
    <name evidence="2" type="ORF">ZHAS_00013568</name>
</gene>
<feature type="compositionally biased region" description="Polar residues" evidence="1">
    <location>
        <begin position="55"/>
        <end position="70"/>
    </location>
</feature>
<evidence type="ECO:0000313" key="4">
    <source>
        <dbReference type="Proteomes" id="UP000030765"/>
    </source>
</evidence>
<dbReference type="VEuPathDB" id="VectorBase:ASIS003056"/>
<dbReference type="EMBL" id="KE525305">
    <property type="protein sequence ID" value="KFB45554.1"/>
    <property type="molecule type" value="Genomic_DNA"/>
</dbReference>
<feature type="region of interest" description="Disordered" evidence="1">
    <location>
        <begin position="18"/>
        <end position="94"/>
    </location>
</feature>
<evidence type="ECO:0000256" key="1">
    <source>
        <dbReference type="SAM" id="MobiDB-lite"/>
    </source>
</evidence>
<dbReference type="VEuPathDB" id="VectorBase:ASIC013568"/>
<organism evidence="2">
    <name type="scientific">Anopheles sinensis</name>
    <name type="common">Mosquito</name>
    <dbReference type="NCBI Taxonomy" id="74873"/>
    <lineage>
        <taxon>Eukaryota</taxon>
        <taxon>Metazoa</taxon>
        <taxon>Ecdysozoa</taxon>
        <taxon>Arthropoda</taxon>
        <taxon>Hexapoda</taxon>
        <taxon>Insecta</taxon>
        <taxon>Pterygota</taxon>
        <taxon>Neoptera</taxon>
        <taxon>Endopterygota</taxon>
        <taxon>Diptera</taxon>
        <taxon>Nematocera</taxon>
        <taxon>Culicoidea</taxon>
        <taxon>Culicidae</taxon>
        <taxon>Anophelinae</taxon>
        <taxon>Anopheles</taxon>
    </lineage>
</organism>
<sequence>MIMMLSTYGAPQLLSRVATSPVPSAVPSADPTSATPQTASLTSAGSPLTQPPTPTQHARSGPCTASGTSDHPNDHLRKATADSSSSSATSMLLLQPQNHVFYSMDV</sequence>
<accession>A0A084W5R0</accession>
<feature type="compositionally biased region" description="Basic and acidic residues" evidence="1">
    <location>
        <begin position="71"/>
        <end position="80"/>
    </location>
</feature>
<dbReference type="EnsemblMetazoa" id="ASIC013568-RA">
    <property type="protein sequence ID" value="ASIC013568-PA"/>
    <property type="gene ID" value="ASIC013568"/>
</dbReference>
<dbReference type="EMBL" id="ATLV01020688">
    <property type="status" value="NOT_ANNOTATED_CDS"/>
    <property type="molecule type" value="Genomic_DNA"/>
</dbReference>